<comment type="caution">
    <text evidence="2">The sequence shown here is derived from an EMBL/GenBank/DDBJ whole genome shotgun (WGS) entry which is preliminary data.</text>
</comment>
<name>A0A139WVW4_9CYAN</name>
<feature type="region of interest" description="Disordered" evidence="1">
    <location>
        <begin position="1"/>
        <end position="33"/>
    </location>
</feature>
<dbReference type="Proteomes" id="UP000076925">
    <property type="component" value="Unassembled WGS sequence"/>
</dbReference>
<feature type="compositionally biased region" description="Low complexity" evidence="1">
    <location>
        <begin position="181"/>
        <end position="191"/>
    </location>
</feature>
<evidence type="ECO:0000313" key="2">
    <source>
        <dbReference type="EMBL" id="KYC36577.1"/>
    </source>
</evidence>
<protein>
    <submittedName>
        <fullName evidence="2">Uncharacterized protein</fullName>
    </submittedName>
</protein>
<dbReference type="AlphaFoldDB" id="A0A139WVW4"/>
<feature type="compositionally biased region" description="Polar residues" evidence="1">
    <location>
        <begin position="24"/>
        <end position="33"/>
    </location>
</feature>
<dbReference type="EMBL" id="ANNX02000047">
    <property type="protein sequence ID" value="KYC36577.1"/>
    <property type="molecule type" value="Genomic_DNA"/>
</dbReference>
<feature type="compositionally biased region" description="Low complexity" evidence="1">
    <location>
        <begin position="135"/>
        <end position="150"/>
    </location>
</feature>
<accession>A0A139WVW4</accession>
<feature type="region of interest" description="Disordered" evidence="1">
    <location>
        <begin position="127"/>
        <end position="206"/>
    </location>
</feature>
<organism evidence="2 3">
    <name type="scientific">Scytonema hofmannii PCC 7110</name>
    <dbReference type="NCBI Taxonomy" id="128403"/>
    <lineage>
        <taxon>Bacteria</taxon>
        <taxon>Bacillati</taxon>
        <taxon>Cyanobacteriota</taxon>
        <taxon>Cyanophyceae</taxon>
        <taxon>Nostocales</taxon>
        <taxon>Scytonemataceae</taxon>
        <taxon>Scytonema</taxon>
    </lineage>
</organism>
<feature type="compositionally biased region" description="Pro residues" evidence="1">
    <location>
        <begin position="170"/>
        <end position="180"/>
    </location>
</feature>
<feature type="compositionally biased region" description="Pro residues" evidence="1">
    <location>
        <begin position="193"/>
        <end position="204"/>
    </location>
</feature>
<evidence type="ECO:0000313" key="3">
    <source>
        <dbReference type="Proteomes" id="UP000076925"/>
    </source>
</evidence>
<gene>
    <name evidence="2" type="ORF">WA1_43605</name>
</gene>
<feature type="compositionally biased region" description="Low complexity" evidence="1">
    <location>
        <begin position="157"/>
        <end position="169"/>
    </location>
</feature>
<dbReference type="OrthoDB" id="513429at2"/>
<keyword evidence="3" id="KW-1185">Reference proteome</keyword>
<sequence length="311" mass="33667">MSQDNPNPQPPSSPEPQGSQSQQRVEQVTQPSTRVQPAWKSFIIGILRGTIGILEATVNKLETESPVGAVETRGGASSQGWSAVLGKIRSFLPENLSTKFSDTALTGIIAGITVIVFWTTSSILSGKPTEVATVPPTQEAPPATIATPTEETPPPVAEEVPVPQTEETPTPQPEETPPPIAEEVPPQVEESPLPEPEPTPPPTPEIVLTPEQTLVAAIENQVAEISDRFAAELIQSIQANFRSSNLTIKISNEWYNLKQSQQDKLAADILQRSKDLDFSHLEIIDFQGRLVARNPVVGSEMIIFQRQAINS</sequence>
<evidence type="ECO:0000256" key="1">
    <source>
        <dbReference type="SAM" id="MobiDB-lite"/>
    </source>
</evidence>
<proteinExistence type="predicted"/>
<dbReference type="RefSeq" id="WP_017744595.1">
    <property type="nucleotide sequence ID" value="NZ_KQ976354.1"/>
</dbReference>
<reference evidence="2 3" key="1">
    <citation type="journal article" date="2013" name="Genome Biol. Evol.">
        <title>Genomes of Stigonematalean cyanobacteria (subsection V) and the evolution of oxygenic photosynthesis from prokaryotes to plastids.</title>
        <authorList>
            <person name="Dagan T."/>
            <person name="Roettger M."/>
            <person name="Stucken K."/>
            <person name="Landan G."/>
            <person name="Koch R."/>
            <person name="Major P."/>
            <person name="Gould S.B."/>
            <person name="Goremykin V.V."/>
            <person name="Rippka R."/>
            <person name="Tandeau de Marsac N."/>
            <person name="Gugger M."/>
            <person name="Lockhart P.J."/>
            <person name="Allen J.F."/>
            <person name="Brune I."/>
            <person name="Maus I."/>
            <person name="Puhler A."/>
            <person name="Martin W.F."/>
        </authorList>
    </citation>
    <scope>NUCLEOTIDE SEQUENCE [LARGE SCALE GENOMIC DNA]</scope>
    <source>
        <strain evidence="2 3">PCC 7110</strain>
    </source>
</reference>
<dbReference type="STRING" id="128403.WA1_43605"/>